<organism evidence="1">
    <name type="scientific">Variovorax sp. HH01</name>
    <dbReference type="NCBI Taxonomy" id="1084736"/>
    <lineage>
        <taxon>Bacteria</taxon>
        <taxon>Pseudomonadati</taxon>
        <taxon>Pseudomonadota</taxon>
        <taxon>Betaproteobacteria</taxon>
        <taxon>Burkholderiales</taxon>
        <taxon>Comamonadaceae</taxon>
        <taxon>Variovorax</taxon>
    </lineage>
</organism>
<sequence length="244" mass="25340">MADLIEEAVAPLKKRIGELEAQMAKPVDVAALVERSVATAVASLPAPKDGRDGLDATPVIIGDVVAEVLRQIPIPANGADGRDGADGIDGAKGADGLGLAGAMIDRNGALLITLTNGEVKNLGPVVGRDGLDGKDGLSLEGFEFEYLPESHEIALRATAAGRVKELRYPAGGIRPAGYWREGTKAKAGEAWVHDGSTFYAKKDTTAKPESKSDDWIIGARRGRDGETTIKTVNIGPAPGVKLGV</sequence>
<evidence type="ECO:0000313" key="1">
    <source>
        <dbReference type="EMBL" id="AER23955.1"/>
    </source>
</evidence>
<proteinExistence type="predicted"/>
<gene>
    <name evidence="1" type="ORF">var078</name>
</gene>
<accession>I3PCP8</accession>
<dbReference type="EMBL" id="JN646852">
    <property type="protein sequence ID" value="AER23955.1"/>
    <property type="molecule type" value="Genomic_DNA"/>
</dbReference>
<reference evidence="1" key="1">
    <citation type="submission" date="2011-09" db="EMBL/GenBank/DDBJ databases">
        <title>A novel amdA gene encoded by the newly isolated Variovorax sp. HH01 strain defines a novel class of cofactor-less aryl malonic acid decarboxylase.</title>
        <authorList>
            <person name="Horn S."/>
            <person name="Maimanakos J."/>
            <person name="Streit W.R."/>
        </authorList>
    </citation>
    <scope>NUCLEOTIDE SEQUENCE</scope>
    <source>
        <strain evidence="1">HH01</strain>
    </source>
</reference>
<protein>
    <submittedName>
        <fullName evidence="1">Uncharacterized protein</fullName>
    </submittedName>
</protein>
<dbReference type="AlphaFoldDB" id="I3PCP8"/>
<name>I3PCP8_9BURK</name>